<evidence type="ECO:0000313" key="8">
    <source>
        <dbReference type="EMBL" id="CRL02349.1"/>
    </source>
</evidence>
<dbReference type="PANTHER" id="PTHR43362:SF1">
    <property type="entry name" value="MANNITOL DEHYDROGENASE 2-RELATED"/>
    <property type="match status" value="1"/>
</dbReference>
<dbReference type="InterPro" id="IPR000669">
    <property type="entry name" value="Mannitol_DH"/>
</dbReference>
<keyword evidence="2" id="KW-0560">Oxidoreductase</keyword>
<dbReference type="Gene3D" id="1.10.1040.10">
    <property type="entry name" value="N-(1-d-carboxylethyl)-l-norvaline Dehydrogenase, domain 2"/>
    <property type="match status" value="1"/>
</dbReference>
<evidence type="ECO:0000256" key="3">
    <source>
        <dbReference type="ARBA" id="ARBA00023027"/>
    </source>
</evidence>
<dbReference type="InterPro" id="IPR013118">
    <property type="entry name" value="Mannitol_DH_C"/>
</dbReference>
<gene>
    <name evidence="8" type="ORF">CLUMA_CG015245</name>
</gene>
<dbReference type="InterPro" id="IPR013328">
    <property type="entry name" value="6PGD_dom2"/>
</dbReference>
<protein>
    <recommendedName>
        <fullName evidence="4">mannitol 2-dehydrogenase</fullName>
        <ecNumber evidence="4">1.1.1.67</ecNumber>
    </recommendedName>
</protein>
<evidence type="ECO:0000259" key="7">
    <source>
        <dbReference type="Pfam" id="PF08125"/>
    </source>
</evidence>
<dbReference type="PROSITE" id="PS00974">
    <property type="entry name" value="MANNITOL_DHGENASE"/>
    <property type="match status" value="1"/>
</dbReference>
<dbReference type="EMBL" id="CVRI01000057">
    <property type="protein sequence ID" value="CRL02349.1"/>
    <property type="molecule type" value="Genomic_DNA"/>
</dbReference>
<evidence type="ECO:0000256" key="5">
    <source>
        <dbReference type="ARBA" id="ARBA00047733"/>
    </source>
</evidence>
<dbReference type="AlphaFoldDB" id="A0A1J1IQ31"/>
<dbReference type="Gene3D" id="3.40.50.720">
    <property type="entry name" value="NAD(P)-binding Rossmann-like Domain"/>
    <property type="match status" value="1"/>
</dbReference>
<name>A0A1J1IQ31_9DIPT</name>
<dbReference type="EC" id="1.1.1.67" evidence="4"/>
<dbReference type="InterPro" id="IPR023027">
    <property type="entry name" value="Mannitol_DH_CS"/>
</dbReference>
<feature type="domain" description="Mannitol dehydrogenase C-terminal" evidence="7">
    <location>
        <begin position="291"/>
        <end position="479"/>
    </location>
</feature>
<dbReference type="InterPro" id="IPR013131">
    <property type="entry name" value="Mannitol_DH_N"/>
</dbReference>
<evidence type="ECO:0000313" key="9">
    <source>
        <dbReference type="Proteomes" id="UP000183832"/>
    </source>
</evidence>
<keyword evidence="3" id="KW-0520">NAD</keyword>
<dbReference type="SUPFAM" id="SSF51735">
    <property type="entry name" value="NAD(P)-binding Rossmann-fold domains"/>
    <property type="match status" value="1"/>
</dbReference>
<dbReference type="PANTHER" id="PTHR43362">
    <property type="entry name" value="MANNITOL DEHYDROGENASE DSF1-RELATED"/>
    <property type="match status" value="1"/>
</dbReference>
<dbReference type="GO" id="GO:0019594">
    <property type="term" value="P:mannitol metabolic process"/>
    <property type="evidence" value="ECO:0007669"/>
    <property type="project" value="InterPro"/>
</dbReference>
<dbReference type="Proteomes" id="UP000183832">
    <property type="component" value="Unassembled WGS sequence"/>
</dbReference>
<dbReference type="InterPro" id="IPR008927">
    <property type="entry name" value="6-PGluconate_DH-like_C_sf"/>
</dbReference>
<reference evidence="8 9" key="1">
    <citation type="submission" date="2015-04" db="EMBL/GenBank/DDBJ databases">
        <authorList>
            <person name="Syromyatnikov M.Y."/>
            <person name="Popov V.N."/>
        </authorList>
    </citation>
    <scope>NUCLEOTIDE SEQUENCE [LARGE SCALE GENOMIC DNA]</scope>
</reference>
<dbReference type="STRING" id="568069.A0A1J1IQ31"/>
<comment type="similarity">
    <text evidence="1">Belongs to the mannitol dehydrogenase family.</text>
</comment>
<dbReference type="InterPro" id="IPR050988">
    <property type="entry name" value="Mannitol_DH/Oxidoreductase"/>
</dbReference>
<accession>A0A1J1IQ31</accession>
<dbReference type="InterPro" id="IPR036291">
    <property type="entry name" value="NAD(P)-bd_dom_sf"/>
</dbReference>
<organism evidence="8 9">
    <name type="scientific">Clunio marinus</name>
    <dbReference type="NCBI Taxonomy" id="568069"/>
    <lineage>
        <taxon>Eukaryota</taxon>
        <taxon>Metazoa</taxon>
        <taxon>Ecdysozoa</taxon>
        <taxon>Arthropoda</taxon>
        <taxon>Hexapoda</taxon>
        <taxon>Insecta</taxon>
        <taxon>Pterygota</taxon>
        <taxon>Neoptera</taxon>
        <taxon>Endopterygota</taxon>
        <taxon>Diptera</taxon>
        <taxon>Nematocera</taxon>
        <taxon>Chironomoidea</taxon>
        <taxon>Chironomidae</taxon>
        <taxon>Clunio</taxon>
    </lineage>
</organism>
<evidence type="ECO:0000256" key="4">
    <source>
        <dbReference type="ARBA" id="ARBA00038970"/>
    </source>
</evidence>
<dbReference type="SUPFAM" id="SSF48179">
    <property type="entry name" value="6-phosphogluconate dehydrogenase C-terminal domain-like"/>
    <property type="match status" value="1"/>
</dbReference>
<dbReference type="Pfam" id="PF01232">
    <property type="entry name" value="Mannitol_dh"/>
    <property type="match status" value="1"/>
</dbReference>
<feature type="domain" description="Mannitol dehydrogenase N-terminal" evidence="6">
    <location>
        <begin position="34"/>
        <end position="282"/>
    </location>
</feature>
<evidence type="ECO:0000256" key="2">
    <source>
        <dbReference type="ARBA" id="ARBA00023002"/>
    </source>
</evidence>
<comment type="catalytic activity">
    <reaction evidence="5">
        <text>D-mannitol + NAD(+) = D-fructose + NADH + H(+)</text>
        <dbReference type="Rhea" id="RHEA:12084"/>
        <dbReference type="ChEBI" id="CHEBI:15378"/>
        <dbReference type="ChEBI" id="CHEBI:16899"/>
        <dbReference type="ChEBI" id="CHEBI:37721"/>
        <dbReference type="ChEBI" id="CHEBI:57540"/>
        <dbReference type="ChEBI" id="CHEBI:57945"/>
        <dbReference type="EC" id="1.1.1.67"/>
    </reaction>
</comment>
<dbReference type="GO" id="GO:0050086">
    <property type="term" value="F:mannitol 2-dehydrogenase activity"/>
    <property type="evidence" value="ECO:0007669"/>
    <property type="project" value="UniProtKB-EC"/>
</dbReference>
<evidence type="ECO:0000256" key="1">
    <source>
        <dbReference type="ARBA" id="ARBA00006541"/>
    </source>
</evidence>
<dbReference type="OrthoDB" id="418169at2759"/>
<sequence>MANKTQIILNPLTLNKVKDGVRLPTYDRSEIKTGIFHFGVGGFHRAHQALIMDNLFTMGLAKDWGICGVGIMPVDQKMRDVMRDQNCLYTLVEKESSGQLNYRVIGSIIEYIYAPDDVNALIERLTKPEARIVSLTITEGGYNTNPVTGEFDLSLVQDDLKNPKNPKTVFGIVVEALKRRKERGVSGFTIMSCDNLQENGKIAKKSFLSFAEAIDKDLSTWIEKNVTFPCSMVDRITPVTTEVDRLKISEKLGVVDQWPVVCEPFIQWVLEDDFAAGRPTYEKNIVQLVKNVAPYELMKLRLINAGHQAIAYFGLLLDHFYVHEATQNDQIVKYLQSYMDFEATSTLDPVDGIDLNQYKSTIIKRFQNPNVLDTLARLAVDGSDRIPKFVIPVIEDRLTKCESVWLSTSVVVSFTRYLNGVDDKGKKIQIVDRMNEKLSVLDKKLRKDPTAISDAQEIFGDVVKNKIFISTFKEIYEKLQNEGAKKTLDWLLSKY</sequence>
<dbReference type="PRINTS" id="PR00084">
    <property type="entry name" value="MTLDHDRGNASE"/>
</dbReference>
<evidence type="ECO:0000259" key="6">
    <source>
        <dbReference type="Pfam" id="PF01232"/>
    </source>
</evidence>
<dbReference type="FunFam" id="3.40.50.720:FF:000129">
    <property type="entry name" value="D-mannonate oxidoreductase"/>
    <property type="match status" value="1"/>
</dbReference>
<keyword evidence="9" id="KW-1185">Reference proteome</keyword>
<proteinExistence type="inferred from homology"/>
<dbReference type="Pfam" id="PF08125">
    <property type="entry name" value="Mannitol_dh_C"/>
    <property type="match status" value="1"/>
</dbReference>